<reference evidence="1 2" key="1">
    <citation type="submission" date="2024-04" db="EMBL/GenBank/DDBJ databases">
        <authorList>
            <person name="Fracassetti M."/>
        </authorList>
    </citation>
    <scope>NUCLEOTIDE SEQUENCE [LARGE SCALE GENOMIC DNA]</scope>
</reference>
<sequence length="116" mass="12686">MEQFQNARLKLLVHKMTIELYMLGALMKSGILSNVNSTLIVAVQQSRLGMVNLDVTKEKEETLDLTSSISQSPVLCFARGTRNGQLLLAFPGDQGIAEVNTISCCGSSCFYTSRPI</sequence>
<dbReference type="EMBL" id="OZ034820">
    <property type="protein sequence ID" value="CAL1400670.1"/>
    <property type="molecule type" value="Genomic_DNA"/>
</dbReference>
<evidence type="ECO:0000313" key="1">
    <source>
        <dbReference type="EMBL" id="CAL1400670.1"/>
    </source>
</evidence>
<proteinExistence type="predicted"/>
<dbReference type="Proteomes" id="UP001497516">
    <property type="component" value="Chromosome 7"/>
</dbReference>
<keyword evidence="2" id="KW-1185">Reference proteome</keyword>
<gene>
    <name evidence="1" type="ORF">LTRI10_LOCUS40783</name>
</gene>
<protein>
    <submittedName>
        <fullName evidence="1">Uncharacterized protein</fullName>
    </submittedName>
</protein>
<organism evidence="1 2">
    <name type="scientific">Linum trigynum</name>
    <dbReference type="NCBI Taxonomy" id="586398"/>
    <lineage>
        <taxon>Eukaryota</taxon>
        <taxon>Viridiplantae</taxon>
        <taxon>Streptophyta</taxon>
        <taxon>Embryophyta</taxon>
        <taxon>Tracheophyta</taxon>
        <taxon>Spermatophyta</taxon>
        <taxon>Magnoliopsida</taxon>
        <taxon>eudicotyledons</taxon>
        <taxon>Gunneridae</taxon>
        <taxon>Pentapetalae</taxon>
        <taxon>rosids</taxon>
        <taxon>fabids</taxon>
        <taxon>Malpighiales</taxon>
        <taxon>Linaceae</taxon>
        <taxon>Linum</taxon>
    </lineage>
</organism>
<dbReference type="AlphaFoldDB" id="A0AAV2FTC5"/>
<accession>A0AAV2FTC5</accession>
<evidence type="ECO:0000313" key="2">
    <source>
        <dbReference type="Proteomes" id="UP001497516"/>
    </source>
</evidence>
<name>A0AAV2FTC5_9ROSI</name>